<dbReference type="GO" id="GO:0006098">
    <property type="term" value="P:pentose-phosphate shunt"/>
    <property type="evidence" value="ECO:0007669"/>
    <property type="project" value="TreeGrafter"/>
</dbReference>
<name>A0AAD6MDQ4_9ROSI</name>
<dbReference type="InterPro" id="IPR009014">
    <property type="entry name" value="Transketo_C/PFOR_II"/>
</dbReference>
<dbReference type="AlphaFoldDB" id="A0AAD6MDQ4"/>
<dbReference type="PANTHER" id="PTHR43522">
    <property type="entry name" value="TRANSKETOLASE"/>
    <property type="match status" value="1"/>
</dbReference>
<dbReference type="InterPro" id="IPR029061">
    <property type="entry name" value="THDP-binding"/>
</dbReference>
<dbReference type="SUPFAM" id="SSF52922">
    <property type="entry name" value="TK C-terminal domain-like"/>
    <property type="match status" value="1"/>
</dbReference>
<dbReference type="Gene3D" id="3.40.50.920">
    <property type="match status" value="1"/>
</dbReference>
<dbReference type="SUPFAM" id="SSF52518">
    <property type="entry name" value="Thiamin diphosphate-binding fold (THDP-binding)"/>
    <property type="match status" value="1"/>
</dbReference>
<dbReference type="InterPro" id="IPR055152">
    <property type="entry name" value="Transketolase-like_C_2"/>
</dbReference>
<gene>
    <name evidence="4" type="ORF">NC653_026250</name>
</gene>
<dbReference type="Pfam" id="PF22613">
    <property type="entry name" value="Transketolase_C_1"/>
    <property type="match status" value="1"/>
</dbReference>
<evidence type="ECO:0000256" key="1">
    <source>
        <dbReference type="ARBA" id="ARBA00022723"/>
    </source>
</evidence>
<dbReference type="GO" id="GO:0046872">
    <property type="term" value="F:metal ion binding"/>
    <property type="evidence" value="ECO:0007669"/>
    <property type="project" value="UniProtKB-KW"/>
</dbReference>
<dbReference type="GO" id="GO:0005829">
    <property type="term" value="C:cytosol"/>
    <property type="evidence" value="ECO:0007669"/>
    <property type="project" value="TreeGrafter"/>
</dbReference>
<proteinExistence type="predicted"/>
<evidence type="ECO:0000313" key="4">
    <source>
        <dbReference type="EMBL" id="KAJ6983386.1"/>
    </source>
</evidence>
<evidence type="ECO:0000313" key="5">
    <source>
        <dbReference type="Proteomes" id="UP001164929"/>
    </source>
</evidence>
<keyword evidence="5" id="KW-1185">Reference proteome</keyword>
<dbReference type="EMBL" id="JAQIZT010000010">
    <property type="protein sequence ID" value="KAJ6983386.1"/>
    <property type="molecule type" value="Genomic_DNA"/>
</dbReference>
<dbReference type="InterPro" id="IPR033247">
    <property type="entry name" value="Transketolase_fam"/>
</dbReference>
<organism evidence="4 5">
    <name type="scientific">Populus alba x Populus x berolinensis</name>
    <dbReference type="NCBI Taxonomy" id="444605"/>
    <lineage>
        <taxon>Eukaryota</taxon>
        <taxon>Viridiplantae</taxon>
        <taxon>Streptophyta</taxon>
        <taxon>Embryophyta</taxon>
        <taxon>Tracheophyta</taxon>
        <taxon>Spermatophyta</taxon>
        <taxon>Magnoliopsida</taxon>
        <taxon>eudicotyledons</taxon>
        <taxon>Gunneridae</taxon>
        <taxon>Pentapetalae</taxon>
        <taxon>rosids</taxon>
        <taxon>fabids</taxon>
        <taxon>Malpighiales</taxon>
        <taxon>Salicaceae</taxon>
        <taxon>Saliceae</taxon>
        <taxon>Populus</taxon>
    </lineage>
</organism>
<evidence type="ECO:0000256" key="2">
    <source>
        <dbReference type="ARBA" id="ARBA00022842"/>
    </source>
</evidence>
<feature type="domain" description="Transketolase-like C-terminal" evidence="3">
    <location>
        <begin position="52"/>
        <end position="144"/>
    </location>
</feature>
<dbReference type="PANTHER" id="PTHR43522:SF5">
    <property type="entry name" value="TRANSKETOLASE"/>
    <property type="match status" value="1"/>
</dbReference>
<comment type="caution">
    <text evidence="4">The sequence shown here is derived from an EMBL/GenBank/DDBJ whole genome shotgun (WGS) entry which is preliminary data.</text>
</comment>
<protein>
    <recommendedName>
        <fullName evidence="3">Transketolase-like C-terminal domain-containing protein</fullName>
    </recommendedName>
</protein>
<dbReference type="GO" id="GO:0004802">
    <property type="term" value="F:transketolase activity"/>
    <property type="evidence" value="ECO:0007669"/>
    <property type="project" value="TreeGrafter"/>
</dbReference>
<dbReference type="Gene3D" id="3.40.50.970">
    <property type="match status" value="1"/>
</dbReference>
<evidence type="ECO:0000259" key="3">
    <source>
        <dbReference type="Pfam" id="PF22613"/>
    </source>
</evidence>
<dbReference type="Proteomes" id="UP001164929">
    <property type="component" value="Chromosome 10"/>
</dbReference>
<reference evidence="4" key="1">
    <citation type="journal article" date="2023" name="Mol. Ecol. Resour.">
        <title>Chromosome-level genome assembly of a triploid poplar Populus alba 'Berolinensis'.</title>
        <authorList>
            <person name="Chen S."/>
            <person name="Yu Y."/>
            <person name="Wang X."/>
            <person name="Wang S."/>
            <person name="Zhang T."/>
            <person name="Zhou Y."/>
            <person name="He R."/>
            <person name="Meng N."/>
            <person name="Wang Y."/>
            <person name="Liu W."/>
            <person name="Liu Z."/>
            <person name="Liu J."/>
            <person name="Guo Q."/>
            <person name="Huang H."/>
            <person name="Sederoff R.R."/>
            <person name="Wang G."/>
            <person name="Qu G."/>
            <person name="Chen S."/>
        </authorList>
    </citation>
    <scope>NUCLEOTIDE SEQUENCE</scope>
    <source>
        <strain evidence="4">SC-2020</strain>
    </source>
</reference>
<keyword evidence="2" id="KW-0460">Magnesium</keyword>
<sequence length="159" mass="17702">MVQLTSQSNSLLDLVFRPADGNETAGAYREAITNRDAPSVIALSRQKVAANLELCLCEESAKMLRKEGRRVRVVSLVCWQLFNRQPKEYKEHVLPSSVSKRISVEAGSSMGWSEYVGREGIVMGVEEFGASGAYLDTFKKFGFTEENVTRVAKSLLSQY</sequence>
<accession>A0AAD6MDQ4</accession>
<keyword evidence="1" id="KW-0479">Metal-binding</keyword>